<organism evidence="2 3">
    <name type="scientific">Microbacterium koreense</name>
    <dbReference type="NCBI Taxonomy" id="323761"/>
    <lineage>
        <taxon>Bacteria</taxon>
        <taxon>Bacillati</taxon>
        <taxon>Actinomycetota</taxon>
        <taxon>Actinomycetes</taxon>
        <taxon>Micrococcales</taxon>
        <taxon>Microbacteriaceae</taxon>
        <taxon>Microbacterium</taxon>
    </lineage>
</organism>
<evidence type="ECO:0000259" key="1">
    <source>
        <dbReference type="PROSITE" id="PS51707"/>
    </source>
</evidence>
<evidence type="ECO:0000313" key="3">
    <source>
        <dbReference type="Proteomes" id="UP001597042"/>
    </source>
</evidence>
<dbReference type="InterPro" id="IPR023577">
    <property type="entry name" value="CYTH_domain"/>
</dbReference>
<evidence type="ECO:0000313" key="2">
    <source>
        <dbReference type="EMBL" id="MFD0781797.1"/>
    </source>
</evidence>
<accession>A0ABW2ZT09</accession>
<dbReference type="SMART" id="SM01118">
    <property type="entry name" value="CYTH"/>
    <property type="match status" value="1"/>
</dbReference>
<reference evidence="3" key="1">
    <citation type="journal article" date="2019" name="Int. J. Syst. Evol. Microbiol.">
        <title>The Global Catalogue of Microorganisms (GCM) 10K type strain sequencing project: providing services to taxonomists for standard genome sequencing and annotation.</title>
        <authorList>
            <consortium name="The Broad Institute Genomics Platform"/>
            <consortium name="The Broad Institute Genome Sequencing Center for Infectious Disease"/>
            <person name="Wu L."/>
            <person name="Ma J."/>
        </authorList>
    </citation>
    <scope>NUCLEOTIDE SEQUENCE [LARGE SCALE GENOMIC DNA]</scope>
    <source>
        <strain evidence="3">CCUG 50754</strain>
    </source>
</reference>
<keyword evidence="3" id="KW-1185">Reference proteome</keyword>
<dbReference type="RefSeq" id="WP_378749438.1">
    <property type="nucleotide sequence ID" value="NZ_JBHSSV010000001.1"/>
</dbReference>
<sequence length="210" mass="22501">MTTDPSQPTRSIEIELKFDVDAETPVPTWNGVPGVIEISSGEVRELDALYVDDAAVSLGRAGYALRRRTGGPDAGWHIKGPRGDDGGRVELQWPLTDGDTPPAHVQAAVAAVSSGPFVPLARIRNRRTVYRLLAASGEMVAEFADDQVDTRDERTGTMRSWHEWEIELGPAGPTGDAERAAFFEAVERAALAAGARSATSASKLARAVDH</sequence>
<dbReference type="InterPro" id="IPR033469">
    <property type="entry name" value="CYTH-like_dom_sf"/>
</dbReference>
<comment type="caution">
    <text evidence="2">The sequence shown here is derived from an EMBL/GenBank/DDBJ whole genome shotgun (WGS) entry which is preliminary data.</text>
</comment>
<dbReference type="Gene3D" id="2.40.320.10">
    <property type="entry name" value="Hypothetical Protein Pfu-838710-001"/>
    <property type="match status" value="1"/>
</dbReference>
<dbReference type="Proteomes" id="UP001597042">
    <property type="component" value="Unassembled WGS sequence"/>
</dbReference>
<dbReference type="EMBL" id="JBHTIM010000001">
    <property type="protein sequence ID" value="MFD0781797.1"/>
    <property type="molecule type" value="Genomic_DNA"/>
</dbReference>
<dbReference type="Pfam" id="PF01928">
    <property type="entry name" value="CYTH"/>
    <property type="match status" value="1"/>
</dbReference>
<dbReference type="SUPFAM" id="SSF55154">
    <property type="entry name" value="CYTH-like phosphatases"/>
    <property type="match status" value="1"/>
</dbReference>
<dbReference type="CDD" id="cd07374">
    <property type="entry name" value="CYTH-like_Pase"/>
    <property type="match status" value="1"/>
</dbReference>
<dbReference type="PROSITE" id="PS51707">
    <property type="entry name" value="CYTH"/>
    <property type="match status" value="1"/>
</dbReference>
<feature type="domain" description="CYTH" evidence="1">
    <location>
        <begin position="11"/>
        <end position="210"/>
    </location>
</feature>
<protein>
    <submittedName>
        <fullName evidence="2">CYTH domain-containing protein</fullName>
    </submittedName>
</protein>
<proteinExistence type="predicted"/>
<gene>
    <name evidence="2" type="ORF">ACFQZV_10880</name>
</gene>
<name>A0ABW2ZT09_9MICO</name>